<feature type="region of interest" description="Disordered" evidence="1">
    <location>
        <begin position="1"/>
        <end position="20"/>
    </location>
</feature>
<dbReference type="InterPro" id="IPR019019">
    <property type="entry name" value="H-type_lectin_domain"/>
</dbReference>
<sequence length="398" mass="43961">MASPNHSILKKSSISTTPYTPPKHLSTGSFLTPQQLAAEYQEFVKSLKYVSTAPEMVFERLVASLKDALNESGEEGVKEVNDSDVKDSAAIGTGVKSDADSAAKPALRKDPFVGKYSATLKGVYCDGGFYQFKGFKIPLESGGYSSAIHNITLPVTFTKLKLNTPVSRKHSFSSSDHHIHVPVQTESYSSGSGSLKVAINWIEIGSEQGFQHGRVDTRCYNCYPWNETRSTKEIHVTFKSPYPAIPHVAVWFSDFTHEENNGERFEVKVHARATNVTTTGFVINVLEPKTEYFLEPIITWLAYPATRKDVFKGTFSTTKVGQKMFSSERGYQEFHDYGFTSPPRIFMGFDSLDIDAPNNSGLEVETVVSDVTEKGLSWCISASSNSMHSASVTYLAFA</sequence>
<dbReference type="InParanoid" id="A0A3N4KRT9"/>
<dbReference type="GO" id="GO:0030246">
    <property type="term" value="F:carbohydrate binding"/>
    <property type="evidence" value="ECO:0007669"/>
    <property type="project" value="InterPro"/>
</dbReference>
<dbReference type="OrthoDB" id="5419324at2759"/>
<accession>A0A3N4KRT9</accession>
<dbReference type="EMBL" id="ML119131">
    <property type="protein sequence ID" value="RPB12012.1"/>
    <property type="molecule type" value="Genomic_DNA"/>
</dbReference>
<evidence type="ECO:0000259" key="2">
    <source>
        <dbReference type="Pfam" id="PF09458"/>
    </source>
</evidence>
<dbReference type="AlphaFoldDB" id="A0A3N4KRT9"/>
<evidence type="ECO:0000256" key="1">
    <source>
        <dbReference type="SAM" id="MobiDB-lite"/>
    </source>
</evidence>
<feature type="domain" description="H-type lectin" evidence="2">
    <location>
        <begin position="338"/>
        <end position="397"/>
    </location>
</feature>
<feature type="compositionally biased region" description="Polar residues" evidence="1">
    <location>
        <begin position="1"/>
        <end position="18"/>
    </location>
</feature>
<feature type="domain" description="H-type lectin" evidence="2">
    <location>
        <begin position="234"/>
        <end position="302"/>
    </location>
</feature>
<keyword evidence="4" id="KW-1185">Reference proteome</keyword>
<dbReference type="Proteomes" id="UP000277580">
    <property type="component" value="Unassembled WGS sequence"/>
</dbReference>
<dbReference type="SUPFAM" id="SSF141086">
    <property type="entry name" value="Agglutinin HPA-like"/>
    <property type="match status" value="2"/>
</dbReference>
<dbReference type="Gene3D" id="2.60.40.2080">
    <property type="match status" value="2"/>
</dbReference>
<dbReference type="GO" id="GO:0007155">
    <property type="term" value="P:cell adhesion"/>
    <property type="evidence" value="ECO:0007669"/>
    <property type="project" value="InterPro"/>
</dbReference>
<evidence type="ECO:0000313" key="4">
    <source>
        <dbReference type="Proteomes" id="UP000277580"/>
    </source>
</evidence>
<dbReference type="Pfam" id="PF09458">
    <property type="entry name" value="H_lectin"/>
    <property type="match status" value="2"/>
</dbReference>
<protein>
    <recommendedName>
        <fullName evidence="2">H-type lectin domain-containing protein</fullName>
    </recommendedName>
</protein>
<dbReference type="STRING" id="1392247.A0A3N4KRT9"/>
<name>A0A3N4KRT9_9PEZI</name>
<reference evidence="3 4" key="1">
    <citation type="journal article" date="2018" name="Nat. Ecol. Evol.">
        <title>Pezizomycetes genomes reveal the molecular basis of ectomycorrhizal truffle lifestyle.</title>
        <authorList>
            <person name="Murat C."/>
            <person name="Payen T."/>
            <person name="Noel B."/>
            <person name="Kuo A."/>
            <person name="Morin E."/>
            <person name="Chen J."/>
            <person name="Kohler A."/>
            <person name="Krizsan K."/>
            <person name="Balestrini R."/>
            <person name="Da Silva C."/>
            <person name="Montanini B."/>
            <person name="Hainaut M."/>
            <person name="Levati E."/>
            <person name="Barry K.W."/>
            <person name="Belfiori B."/>
            <person name="Cichocki N."/>
            <person name="Clum A."/>
            <person name="Dockter R.B."/>
            <person name="Fauchery L."/>
            <person name="Guy J."/>
            <person name="Iotti M."/>
            <person name="Le Tacon F."/>
            <person name="Lindquist E.A."/>
            <person name="Lipzen A."/>
            <person name="Malagnac F."/>
            <person name="Mello A."/>
            <person name="Molinier V."/>
            <person name="Miyauchi S."/>
            <person name="Poulain J."/>
            <person name="Riccioni C."/>
            <person name="Rubini A."/>
            <person name="Sitrit Y."/>
            <person name="Splivallo R."/>
            <person name="Traeger S."/>
            <person name="Wang M."/>
            <person name="Zifcakova L."/>
            <person name="Wipf D."/>
            <person name="Zambonelli A."/>
            <person name="Paolocci F."/>
            <person name="Nowrousian M."/>
            <person name="Ottonello S."/>
            <person name="Baldrian P."/>
            <person name="Spatafora J.W."/>
            <person name="Henrissat B."/>
            <person name="Nagy L.G."/>
            <person name="Aury J.M."/>
            <person name="Wincker P."/>
            <person name="Grigoriev I.V."/>
            <person name="Bonfante P."/>
            <person name="Martin F.M."/>
        </authorList>
    </citation>
    <scope>NUCLEOTIDE SEQUENCE [LARGE SCALE GENOMIC DNA]</scope>
    <source>
        <strain evidence="3 4">CCBAS932</strain>
    </source>
</reference>
<organism evidence="3 4">
    <name type="scientific">Morchella conica CCBAS932</name>
    <dbReference type="NCBI Taxonomy" id="1392247"/>
    <lineage>
        <taxon>Eukaryota</taxon>
        <taxon>Fungi</taxon>
        <taxon>Dikarya</taxon>
        <taxon>Ascomycota</taxon>
        <taxon>Pezizomycotina</taxon>
        <taxon>Pezizomycetes</taxon>
        <taxon>Pezizales</taxon>
        <taxon>Morchellaceae</taxon>
        <taxon>Morchella</taxon>
    </lineage>
</organism>
<dbReference type="InterPro" id="IPR037221">
    <property type="entry name" value="H-type_lectin_dom_sf"/>
</dbReference>
<proteinExistence type="predicted"/>
<gene>
    <name evidence="3" type="ORF">P167DRAFT_605940</name>
</gene>
<evidence type="ECO:0000313" key="3">
    <source>
        <dbReference type="EMBL" id="RPB12012.1"/>
    </source>
</evidence>